<gene>
    <name evidence="1" type="primary">Mrps31_predicted</name>
    <name evidence="1" type="ORF">rCG_43219</name>
</gene>
<reference evidence="1 2" key="1">
    <citation type="submission" date="2005-09" db="EMBL/GenBank/DDBJ databases">
        <authorList>
            <person name="Mural R.J."/>
            <person name="Li P.W."/>
            <person name="Adams M.D."/>
            <person name="Amanatides P.G."/>
            <person name="Baden-Tillson H."/>
            <person name="Barnstead M."/>
            <person name="Chin S.H."/>
            <person name="Dew I."/>
            <person name="Evans C.A."/>
            <person name="Ferriera S."/>
            <person name="Flanigan M."/>
            <person name="Fosler C."/>
            <person name="Glodek A."/>
            <person name="Gu Z."/>
            <person name="Holt R.A."/>
            <person name="Jennings D."/>
            <person name="Kraft C.L."/>
            <person name="Lu F."/>
            <person name="Nguyen T."/>
            <person name="Nusskern D.R."/>
            <person name="Pfannkoch C.M."/>
            <person name="Sitter C."/>
            <person name="Sutton G.G."/>
            <person name="Venter J.C."/>
            <person name="Wang Z."/>
            <person name="Woodage T."/>
            <person name="Zheng X.H."/>
            <person name="Zhong F."/>
        </authorList>
    </citation>
    <scope>NUCLEOTIDE SEQUENCE [LARGE SCALE GENOMIC DNA]</scope>
    <source>
        <strain>BN</strain>
        <strain evidence="2">Sprague-Dawley</strain>
    </source>
</reference>
<sequence>MLHRIPAFIRPRPFSGLPLSCGNREVSVAASVLPAAGSGAVRHPG</sequence>
<dbReference type="GO" id="GO:0005840">
    <property type="term" value="C:ribosome"/>
    <property type="evidence" value="ECO:0007669"/>
    <property type="project" value="UniProtKB-KW"/>
</dbReference>
<organism evidence="1 2">
    <name type="scientific">Rattus norvegicus</name>
    <name type="common">Rat</name>
    <dbReference type="NCBI Taxonomy" id="10116"/>
    <lineage>
        <taxon>Eukaryota</taxon>
        <taxon>Metazoa</taxon>
        <taxon>Chordata</taxon>
        <taxon>Craniata</taxon>
        <taxon>Vertebrata</taxon>
        <taxon>Euteleostomi</taxon>
        <taxon>Mammalia</taxon>
        <taxon>Eutheria</taxon>
        <taxon>Euarchontoglires</taxon>
        <taxon>Glires</taxon>
        <taxon>Rodentia</taxon>
        <taxon>Myomorpha</taxon>
        <taxon>Muroidea</taxon>
        <taxon>Muridae</taxon>
        <taxon>Murinae</taxon>
        <taxon>Rattus</taxon>
    </lineage>
</organism>
<name>A6IW73_RAT</name>
<dbReference type="AlphaFoldDB" id="A6IW73"/>
<protein>
    <submittedName>
        <fullName evidence="1">Mitochondrial ribosomal protein S31 (Predicted), isoform CRA_a</fullName>
    </submittedName>
</protein>
<accession>A6IW73</accession>
<keyword evidence="1" id="KW-0689">Ribosomal protein</keyword>
<evidence type="ECO:0000313" key="1">
    <source>
        <dbReference type="EMBL" id="EDM08999.1"/>
    </source>
</evidence>
<dbReference type="Proteomes" id="UP000234681">
    <property type="component" value="Chromosome 16"/>
</dbReference>
<proteinExistence type="predicted"/>
<evidence type="ECO:0000313" key="2">
    <source>
        <dbReference type="Proteomes" id="UP000234681"/>
    </source>
</evidence>
<dbReference type="EMBL" id="CH473970">
    <property type="protein sequence ID" value="EDM08999.1"/>
    <property type="molecule type" value="Genomic_DNA"/>
</dbReference>
<keyword evidence="1" id="KW-0687">Ribonucleoprotein</keyword>